<dbReference type="InterPro" id="IPR010697">
    <property type="entry name" value="YspA"/>
</dbReference>
<sequence length="186" mass="21948">MKVITIAGNKPMELNIKNEKDTRIEFIKTAFKQRLLSLIDEGLEWVILSGQMGVELWAAQVILDLKLMYPIKLGIFPPFLEYESRWPEVYQEAFLQVTEQADFYQPLYNENYKAPFQFINKDYWLLEKSEGCLMLVDEDYPGSVKFFLDKAKKEQESNNYVILFITPNDLEDIVRDQQENNDIELD</sequence>
<evidence type="ECO:0000313" key="1">
    <source>
        <dbReference type="EMBL" id="SHN19088.1"/>
    </source>
</evidence>
<dbReference type="AlphaFoldDB" id="A0A1M7PP47"/>
<dbReference type="PANTHER" id="PTHR38440:SF1">
    <property type="entry name" value="UPF0398 PROTEIN SPR0331"/>
    <property type="match status" value="1"/>
</dbReference>
<dbReference type="EMBL" id="FRCZ01000004">
    <property type="protein sequence ID" value="SHN19088.1"/>
    <property type="molecule type" value="Genomic_DNA"/>
</dbReference>
<accession>A0A1M7PP47</accession>
<dbReference type="Pfam" id="PF06908">
    <property type="entry name" value="YpsA"/>
    <property type="match status" value="1"/>
</dbReference>
<organism evidence="1 2">
    <name type="scientific">Gracilibacillus kekensis</name>
    <dbReference type="NCBI Taxonomy" id="1027249"/>
    <lineage>
        <taxon>Bacteria</taxon>
        <taxon>Bacillati</taxon>
        <taxon>Bacillota</taxon>
        <taxon>Bacilli</taxon>
        <taxon>Bacillales</taxon>
        <taxon>Bacillaceae</taxon>
        <taxon>Gracilibacillus</taxon>
    </lineage>
</organism>
<keyword evidence="2" id="KW-1185">Reference proteome</keyword>
<dbReference type="OrthoDB" id="2301957at2"/>
<name>A0A1M7PP47_9BACI</name>
<dbReference type="PANTHER" id="PTHR38440">
    <property type="entry name" value="UPF0398 PROTEIN YPSA"/>
    <property type="match status" value="1"/>
</dbReference>
<dbReference type="STRING" id="1027249.SAMN05216179_2394"/>
<dbReference type="NCBIfam" id="NF010181">
    <property type="entry name" value="PRK13660.1"/>
    <property type="match status" value="1"/>
</dbReference>
<proteinExistence type="predicted"/>
<dbReference type="SUPFAM" id="SSF102405">
    <property type="entry name" value="MCP/YpsA-like"/>
    <property type="match status" value="1"/>
</dbReference>
<reference evidence="1 2" key="1">
    <citation type="submission" date="2016-11" db="EMBL/GenBank/DDBJ databases">
        <authorList>
            <person name="Jaros S."/>
            <person name="Januszkiewicz K."/>
            <person name="Wedrychowicz H."/>
        </authorList>
    </citation>
    <scope>NUCLEOTIDE SEQUENCE [LARGE SCALE GENOMIC DNA]</scope>
    <source>
        <strain evidence="1 2">CGMCC 1.10681</strain>
    </source>
</reference>
<evidence type="ECO:0000313" key="2">
    <source>
        <dbReference type="Proteomes" id="UP000184184"/>
    </source>
</evidence>
<protein>
    <submittedName>
        <fullName evidence="1">Uncharacterized SPBc2 prophage-derived protein YoqJ</fullName>
    </submittedName>
</protein>
<dbReference type="Proteomes" id="UP000184184">
    <property type="component" value="Unassembled WGS sequence"/>
</dbReference>
<dbReference type="PIRSF" id="PIRSF021290">
    <property type="entry name" value="DUF1273"/>
    <property type="match status" value="1"/>
</dbReference>
<dbReference type="Gene3D" id="3.40.50.450">
    <property type="match status" value="1"/>
</dbReference>
<dbReference type="RefSeq" id="WP_073202070.1">
    <property type="nucleotide sequence ID" value="NZ_FRCZ01000004.1"/>
</dbReference>
<gene>
    <name evidence="1" type="ORF">SAMN05216179_2394</name>
</gene>